<evidence type="ECO:0000313" key="1">
    <source>
        <dbReference type="EMBL" id="KXB58699.1"/>
    </source>
</evidence>
<protein>
    <submittedName>
        <fullName evidence="1">Uncharacterized protein</fullName>
    </submittedName>
</protein>
<accession>A0A133ZTC0</accession>
<dbReference type="AlphaFoldDB" id="A0A133ZTC0"/>
<sequence>MRYNFQVKRYRSTNLSYVEMDARDLARIHIKKYPFCPEFNEPKYIVSQSFADLFTDFTPIILFNNYWRQEWMDAVAWHNFLKYKNDHD</sequence>
<dbReference type="PATRIC" id="fig|467210.3.peg.1097"/>
<dbReference type="Proteomes" id="UP000070394">
    <property type="component" value="Unassembled WGS sequence"/>
</dbReference>
<evidence type="ECO:0000313" key="2">
    <source>
        <dbReference type="Proteomes" id="UP000070394"/>
    </source>
</evidence>
<organism evidence="1 2">
    <name type="scientific">Lachnoanaerobaculum saburreum</name>
    <dbReference type="NCBI Taxonomy" id="467210"/>
    <lineage>
        <taxon>Bacteria</taxon>
        <taxon>Bacillati</taxon>
        <taxon>Bacillota</taxon>
        <taxon>Clostridia</taxon>
        <taxon>Lachnospirales</taxon>
        <taxon>Lachnospiraceae</taxon>
        <taxon>Lachnoanaerobaculum</taxon>
    </lineage>
</organism>
<comment type="caution">
    <text evidence="1">The sequence shown here is derived from an EMBL/GenBank/DDBJ whole genome shotgun (WGS) entry which is preliminary data.</text>
</comment>
<proteinExistence type="predicted"/>
<dbReference type="EMBL" id="LSDA01000049">
    <property type="protein sequence ID" value="KXB58699.1"/>
    <property type="molecule type" value="Genomic_DNA"/>
</dbReference>
<name>A0A133ZTC0_9FIRM</name>
<gene>
    <name evidence="1" type="ORF">HMPREF1866_01108</name>
</gene>
<reference evidence="2" key="1">
    <citation type="submission" date="2016-01" db="EMBL/GenBank/DDBJ databases">
        <authorList>
            <person name="Mitreva M."/>
            <person name="Pepin K.H."/>
            <person name="Mihindukulasuriya K.A."/>
            <person name="Fulton R."/>
            <person name="Fronick C."/>
            <person name="O'Laughlin M."/>
            <person name="Miner T."/>
            <person name="Herter B."/>
            <person name="Rosa B.A."/>
            <person name="Cordes M."/>
            <person name="Tomlinson C."/>
            <person name="Wollam A."/>
            <person name="Palsikar V.B."/>
            <person name="Mardis E.R."/>
            <person name="Wilson R.K."/>
        </authorList>
    </citation>
    <scope>NUCLEOTIDE SEQUENCE [LARGE SCALE GENOMIC DNA]</scope>
    <source>
        <strain evidence="2">DNF00896</strain>
    </source>
</reference>
<dbReference type="STRING" id="467210.HMPREF1866_01108"/>
<keyword evidence="2" id="KW-1185">Reference proteome</keyword>